<evidence type="ECO:0000259" key="5">
    <source>
        <dbReference type="PROSITE" id="PS50110"/>
    </source>
</evidence>
<dbReference type="PANTHER" id="PTHR45138">
    <property type="entry name" value="REGULATORY COMPONENTS OF SENSORY TRANSDUCTION SYSTEM"/>
    <property type="match status" value="1"/>
</dbReference>
<evidence type="ECO:0000259" key="7">
    <source>
        <dbReference type="PROSITE" id="PS50894"/>
    </source>
</evidence>
<evidence type="ECO:0000259" key="6">
    <source>
        <dbReference type="PROSITE" id="PS50887"/>
    </source>
</evidence>
<dbReference type="GO" id="GO:0004672">
    <property type="term" value="F:protein kinase activity"/>
    <property type="evidence" value="ECO:0007669"/>
    <property type="project" value="UniProtKB-ARBA"/>
</dbReference>
<dbReference type="Pfam" id="PF01627">
    <property type="entry name" value="Hpt"/>
    <property type="match status" value="1"/>
</dbReference>
<dbReference type="GO" id="GO:0000160">
    <property type="term" value="P:phosphorelay signal transduction system"/>
    <property type="evidence" value="ECO:0007669"/>
    <property type="project" value="InterPro"/>
</dbReference>
<dbReference type="SMART" id="SM00267">
    <property type="entry name" value="GGDEF"/>
    <property type="match status" value="1"/>
</dbReference>
<dbReference type="EMBL" id="JAEMHM010000020">
    <property type="protein sequence ID" value="MBJ6727142.1"/>
    <property type="molecule type" value="Genomic_DNA"/>
</dbReference>
<proteinExistence type="predicted"/>
<feature type="modified residue" description="Phosphohistidine" evidence="3">
    <location>
        <position position="55"/>
    </location>
</feature>
<evidence type="ECO:0000313" key="9">
    <source>
        <dbReference type="Proteomes" id="UP000636888"/>
    </source>
</evidence>
<dbReference type="GO" id="GO:0043709">
    <property type="term" value="P:cell adhesion involved in single-species biofilm formation"/>
    <property type="evidence" value="ECO:0007669"/>
    <property type="project" value="TreeGrafter"/>
</dbReference>
<dbReference type="GO" id="GO:0052621">
    <property type="term" value="F:diguanylate cyclase activity"/>
    <property type="evidence" value="ECO:0007669"/>
    <property type="project" value="UniProtKB-EC"/>
</dbReference>
<evidence type="ECO:0000256" key="4">
    <source>
        <dbReference type="PROSITE-ProRule" id="PRU00169"/>
    </source>
</evidence>
<dbReference type="CDD" id="cd01949">
    <property type="entry name" value="GGDEF"/>
    <property type="match status" value="1"/>
</dbReference>
<feature type="domain" description="Response regulatory" evidence="5">
    <location>
        <begin position="264"/>
        <end position="380"/>
    </location>
</feature>
<keyword evidence="9" id="KW-1185">Reference proteome</keyword>
<dbReference type="Gene3D" id="3.30.70.270">
    <property type="match status" value="1"/>
</dbReference>
<dbReference type="SMART" id="SM00448">
    <property type="entry name" value="REC"/>
    <property type="match status" value="2"/>
</dbReference>
<dbReference type="InterPro" id="IPR050469">
    <property type="entry name" value="Diguanylate_Cyclase"/>
</dbReference>
<dbReference type="PROSITE" id="PS50110">
    <property type="entry name" value="RESPONSE_REGULATORY"/>
    <property type="match status" value="2"/>
</dbReference>
<dbReference type="InterPro" id="IPR000160">
    <property type="entry name" value="GGDEF_dom"/>
</dbReference>
<feature type="modified residue" description="4-aspartylphosphate" evidence="4">
    <location>
        <position position="187"/>
    </location>
</feature>
<evidence type="ECO:0000256" key="3">
    <source>
        <dbReference type="PROSITE-ProRule" id="PRU00110"/>
    </source>
</evidence>
<dbReference type="GO" id="GO:0005886">
    <property type="term" value="C:plasma membrane"/>
    <property type="evidence" value="ECO:0007669"/>
    <property type="project" value="TreeGrafter"/>
</dbReference>
<dbReference type="FunFam" id="3.30.70.270:FF:000001">
    <property type="entry name" value="Diguanylate cyclase domain protein"/>
    <property type="match status" value="1"/>
</dbReference>
<dbReference type="InterPro" id="IPR029787">
    <property type="entry name" value="Nucleotide_cyclase"/>
</dbReference>
<feature type="domain" description="Response regulatory" evidence="5">
    <location>
        <begin position="139"/>
        <end position="255"/>
    </location>
</feature>
<comment type="catalytic activity">
    <reaction evidence="2">
        <text>2 GTP = 3',3'-c-di-GMP + 2 diphosphate</text>
        <dbReference type="Rhea" id="RHEA:24898"/>
        <dbReference type="ChEBI" id="CHEBI:33019"/>
        <dbReference type="ChEBI" id="CHEBI:37565"/>
        <dbReference type="ChEBI" id="CHEBI:58805"/>
        <dbReference type="EC" id="2.7.7.65"/>
    </reaction>
</comment>
<name>A0A8J7M1Z2_9BACT</name>
<protein>
    <recommendedName>
        <fullName evidence="1">diguanylate cyclase</fullName>
        <ecNumber evidence="1">2.7.7.65</ecNumber>
    </recommendedName>
</protein>
<comment type="caution">
    <text evidence="8">The sequence shown here is derived from an EMBL/GenBank/DDBJ whole genome shotgun (WGS) entry which is preliminary data.</text>
</comment>
<accession>A0A8J7M1Z2</accession>
<dbReference type="Proteomes" id="UP000636888">
    <property type="component" value="Unassembled WGS sequence"/>
</dbReference>
<evidence type="ECO:0000313" key="8">
    <source>
        <dbReference type="EMBL" id="MBJ6727142.1"/>
    </source>
</evidence>
<dbReference type="CDD" id="cd00156">
    <property type="entry name" value="REC"/>
    <property type="match status" value="2"/>
</dbReference>
<dbReference type="Gene3D" id="1.20.120.160">
    <property type="entry name" value="HPT domain"/>
    <property type="match status" value="1"/>
</dbReference>
<dbReference type="InterPro" id="IPR043128">
    <property type="entry name" value="Rev_trsase/Diguanyl_cyclase"/>
</dbReference>
<keyword evidence="4" id="KW-0597">Phosphoprotein</keyword>
<dbReference type="PROSITE" id="PS50887">
    <property type="entry name" value="GGDEF"/>
    <property type="match status" value="1"/>
</dbReference>
<dbReference type="GO" id="GO:1902201">
    <property type="term" value="P:negative regulation of bacterial-type flagellum-dependent cell motility"/>
    <property type="evidence" value="ECO:0007669"/>
    <property type="project" value="TreeGrafter"/>
</dbReference>
<dbReference type="InterPro" id="IPR036641">
    <property type="entry name" value="HPT_dom_sf"/>
</dbReference>
<dbReference type="EC" id="2.7.7.65" evidence="1"/>
<dbReference type="Pfam" id="PF00990">
    <property type="entry name" value="GGDEF"/>
    <property type="match status" value="1"/>
</dbReference>
<dbReference type="PANTHER" id="PTHR45138:SF9">
    <property type="entry name" value="DIGUANYLATE CYCLASE DGCM-RELATED"/>
    <property type="match status" value="1"/>
</dbReference>
<dbReference type="AlphaFoldDB" id="A0A8J7M1Z2"/>
<dbReference type="SMART" id="SM00073">
    <property type="entry name" value="HPT"/>
    <property type="match status" value="1"/>
</dbReference>
<dbReference type="Gene3D" id="3.40.50.2300">
    <property type="match status" value="2"/>
</dbReference>
<dbReference type="NCBIfam" id="TIGR00254">
    <property type="entry name" value="GGDEF"/>
    <property type="match status" value="1"/>
</dbReference>
<dbReference type="InterPro" id="IPR011006">
    <property type="entry name" value="CheY-like_superfamily"/>
</dbReference>
<feature type="domain" description="HPt" evidence="7">
    <location>
        <begin position="8"/>
        <end position="119"/>
    </location>
</feature>
<organism evidence="8 9">
    <name type="scientific">Geomesophilobacter sediminis</name>
    <dbReference type="NCBI Taxonomy" id="2798584"/>
    <lineage>
        <taxon>Bacteria</taxon>
        <taxon>Pseudomonadati</taxon>
        <taxon>Thermodesulfobacteriota</taxon>
        <taxon>Desulfuromonadia</taxon>
        <taxon>Geobacterales</taxon>
        <taxon>Geobacteraceae</taxon>
        <taxon>Geomesophilobacter</taxon>
    </lineage>
</organism>
<dbReference type="RefSeq" id="WP_199386054.1">
    <property type="nucleotide sequence ID" value="NZ_JAEMHM010000020.1"/>
</dbReference>
<reference evidence="8" key="1">
    <citation type="submission" date="2020-12" db="EMBL/GenBank/DDBJ databases">
        <title>Geomonas sp. Red875, isolated from river sediment.</title>
        <authorList>
            <person name="Xu Z."/>
            <person name="Zhang Z."/>
            <person name="Masuda Y."/>
            <person name="Itoh H."/>
            <person name="Senoo K."/>
        </authorList>
    </citation>
    <scope>NUCLEOTIDE SEQUENCE</scope>
    <source>
        <strain evidence="8">Red875</strain>
    </source>
</reference>
<feature type="modified residue" description="4-aspartylphosphate" evidence="4">
    <location>
        <position position="313"/>
    </location>
</feature>
<feature type="domain" description="GGDEF" evidence="6">
    <location>
        <begin position="420"/>
        <end position="552"/>
    </location>
</feature>
<dbReference type="InterPro" id="IPR008207">
    <property type="entry name" value="Sig_transdc_His_kin_Hpt_dom"/>
</dbReference>
<dbReference type="PROSITE" id="PS50894">
    <property type="entry name" value="HPT"/>
    <property type="match status" value="1"/>
</dbReference>
<dbReference type="Pfam" id="PF00072">
    <property type="entry name" value="Response_reg"/>
    <property type="match status" value="2"/>
</dbReference>
<dbReference type="SUPFAM" id="SSF47226">
    <property type="entry name" value="Histidine-containing phosphotransfer domain, HPT domain"/>
    <property type="match status" value="1"/>
</dbReference>
<sequence length="556" mass="62000">MSTPAPAINMKLKKIRESFIKKLPEQYVAIREIHVALMANPSAEPGIEDLHRRIHTMKGATASFALPSVASVAAAAERLAEEPLGDRSKLNSAWHRQMQELLDKLEKSLDELESVEEMEFQAPELIVPTHHGEGRERKLIHLCEDDPYQRMSLATQIQCFGYEVVSFAEPEELRKAAKNRPDAIVMDVIFPNRPTGGTEEMAELRNELKEDIPMVFISSRDDLGARLSAVRAGSSAYFVKPIDITALCSTLSDLTTTETPEPNRVLIVDDDVTLAEYHATILQQAGMETQTLSDPLKAMEPLSSFKPDLILMDMYMPGFNGMELAKAIRQIDAYFSIPIVFLSSETNADKQFDAMRMGGDEFLTKPVKPQHLVTSVAVRAERMKVIRSLMVRDSMTGLYNHSASKEQLNLAIQMAHREDQELSIAMVDIDHFKKVNDDFGHPIGDRVLITLSRLLQQRLRKTDIVGRCGGEEFIVVLPGCNADQAMTMLDELRKSYASITFPGREESFNATFSCGIATLADFDDAAVLWKAADDALFKAKKNGRNRVELADGAGRQ</sequence>
<dbReference type="SUPFAM" id="SSF55073">
    <property type="entry name" value="Nucleotide cyclase"/>
    <property type="match status" value="1"/>
</dbReference>
<dbReference type="InterPro" id="IPR001789">
    <property type="entry name" value="Sig_transdc_resp-reg_receiver"/>
</dbReference>
<gene>
    <name evidence="8" type="ORF">JFN93_20720</name>
</gene>
<evidence type="ECO:0000256" key="1">
    <source>
        <dbReference type="ARBA" id="ARBA00012528"/>
    </source>
</evidence>
<dbReference type="SUPFAM" id="SSF52172">
    <property type="entry name" value="CheY-like"/>
    <property type="match status" value="2"/>
</dbReference>
<evidence type="ECO:0000256" key="2">
    <source>
        <dbReference type="ARBA" id="ARBA00034247"/>
    </source>
</evidence>